<feature type="transmembrane region" description="Helical" evidence="1">
    <location>
        <begin position="116"/>
        <end position="135"/>
    </location>
</feature>
<accession>A0A4S4M1X4</accession>
<keyword evidence="1" id="KW-0472">Membrane</keyword>
<dbReference type="AlphaFoldDB" id="A0A4S4M1X4"/>
<comment type="caution">
    <text evidence="3">The sequence shown here is derived from an EMBL/GenBank/DDBJ whole genome shotgun (WGS) entry which is preliminary data.</text>
</comment>
<keyword evidence="4" id="KW-1185">Reference proteome</keyword>
<organism evidence="3 4">
    <name type="scientific">Bondarzewia mesenterica</name>
    <dbReference type="NCBI Taxonomy" id="1095465"/>
    <lineage>
        <taxon>Eukaryota</taxon>
        <taxon>Fungi</taxon>
        <taxon>Dikarya</taxon>
        <taxon>Basidiomycota</taxon>
        <taxon>Agaricomycotina</taxon>
        <taxon>Agaricomycetes</taxon>
        <taxon>Russulales</taxon>
        <taxon>Bondarzewiaceae</taxon>
        <taxon>Bondarzewia</taxon>
    </lineage>
</organism>
<keyword evidence="1" id="KW-1133">Transmembrane helix</keyword>
<gene>
    <name evidence="3" type="ORF">EW146_g2791</name>
</gene>
<evidence type="ECO:0000313" key="3">
    <source>
        <dbReference type="EMBL" id="THH18161.1"/>
    </source>
</evidence>
<name>A0A4S4M1X4_9AGAM</name>
<evidence type="ECO:0000256" key="1">
    <source>
        <dbReference type="SAM" id="Phobius"/>
    </source>
</evidence>
<dbReference type="OrthoDB" id="3265564at2759"/>
<feature type="signal peptide" evidence="2">
    <location>
        <begin position="1"/>
        <end position="21"/>
    </location>
</feature>
<protein>
    <recommendedName>
        <fullName evidence="5">Hydrophobin</fullName>
    </recommendedName>
</protein>
<sequence length="202" mass="20414">MPSFAKIFSFATLAFGALVSAAPLTPAANVPRCGCESVAVVLTGLTTSLQPLCGELGYIVAGNATHEAVQPIIADVTVVISDAVNALNNLVDKPVADILLTVDGTAQITLTEVAQLLAGVICLVFGALGHVVGCVKGDISAIVTVIVPVGQLVAGLVAIVIKLVGAVLGDVLVALIPLIVDVKLTILHLNLTALISVLCLQV</sequence>
<dbReference type="Proteomes" id="UP000310158">
    <property type="component" value="Unassembled WGS sequence"/>
</dbReference>
<feature type="transmembrane region" description="Helical" evidence="1">
    <location>
        <begin position="171"/>
        <end position="200"/>
    </location>
</feature>
<keyword evidence="1" id="KW-0812">Transmembrane</keyword>
<evidence type="ECO:0000313" key="4">
    <source>
        <dbReference type="Proteomes" id="UP000310158"/>
    </source>
</evidence>
<reference evidence="3 4" key="1">
    <citation type="submission" date="2019-02" db="EMBL/GenBank/DDBJ databases">
        <title>Genome sequencing of the rare red list fungi Bondarzewia mesenterica.</title>
        <authorList>
            <person name="Buettner E."/>
            <person name="Kellner H."/>
        </authorList>
    </citation>
    <scope>NUCLEOTIDE SEQUENCE [LARGE SCALE GENOMIC DNA]</scope>
    <source>
        <strain evidence="3 4">DSM 108281</strain>
    </source>
</reference>
<feature type="transmembrane region" description="Helical" evidence="1">
    <location>
        <begin position="142"/>
        <end position="165"/>
    </location>
</feature>
<feature type="chain" id="PRO_5020359435" description="Hydrophobin" evidence="2">
    <location>
        <begin position="22"/>
        <end position="202"/>
    </location>
</feature>
<evidence type="ECO:0000256" key="2">
    <source>
        <dbReference type="SAM" id="SignalP"/>
    </source>
</evidence>
<proteinExistence type="predicted"/>
<dbReference type="EMBL" id="SGPL01000085">
    <property type="protein sequence ID" value="THH18161.1"/>
    <property type="molecule type" value="Genomic_DNA"/>
</dbReference>
<evidence type="ECO:0008006" key="5">
    <source>
        <dbReference type="Google" id="ProtNLM"/>
    </source>
</evidence>
<keyword evidence="2" id="KW-0732">Signal</keyword>